<dbReference type="EMBL" id="CP079956">
    <property type="protein sequence ID" value="QYA34083.1"/>
    <property type="molecule type" value="Genomic_DNA"/>
</dbReference>
<gene>
    <name evidence="2" type="ORF">KYI10_11840</name>
</gene>
<geneLocation type="plasmid" evidence="2">
    <name>p19Msa1047_11</name>
</geneLocation>
<evidence type="ECO:0000313" key="2">
    <source>
        <dbReference type="EMBL" id="QYA34083.1"/>
    </source>
</evidence>
<organism evidence="2">
    <name type="scientific">Macrococcus psychrotolerans</name>
    <dbReference type="NCBI Taxonomy" id="3039389"/>
    <lineage>
        <taxon>Bacteria</taxon>
        <taxon>Bacillati</taxon>
        <taxon>Bacillota</taxon>
        <taxon>Bacilli</taxon>
        <taxon>Bacillales</taxon>
        <taxon>Staphylococcaceae</taxon>
        <taxon>Macrococcus</taxon>
    </lineage>
</organism>
<reference evidence="2" key="1">
    <citation type="submission" date="2024-06" db="EMBL/GenBank/DDBJ databases">
        <title>Prevalence and characterization of methicillin-resistant Macrococcus spp. in food producing animals and meat in Switzerland in 2019.</title>
        <authorList>
            <person name="Keller J.E."/>
            <person name="Schwendener S."/>
            <person name="Neuenschwander J."/>
            <person name="Overesch G."/>
            <person name="Perreten V."/>
        </authorList>
    </citation>
    <scope>NUCLEOTIDE SEQUENCE</scope>
    <source>
        <strain evidence="2">19Msa1099</strain>
        <plasmid evidence="2">p19Msa1047_11</plasmid>
    </source>
</reference>
<feature type="domain" description="HTH cro/C1-type" evidence="1">
    <location>
        <begin position="6"/>
        <end position="60"/>
    </location>
</feature>
<evidence type="ECO:0000259" key="1">
    <source>
        <dbReference type="PROSITE" id="PS50943"/>
    </source>
</evidence>
<name>A0AAT9P9M7_9STAP</name>
<dbReference type="SMART" id="SM00530">
    <property type="entry name" value="HTH_XRE"/>
    <property type="match status" value="1"/>
</dbReference>
<dbReference type="PROSITE" id="PS50943">
    <property type="entry name" value="HTH_CROC1"/>
    <property type="match status" value="1"/>
</dbReference>
<dbReference type="Pfam" id="PF01381">
    <property type="entry name" value="HTH_3"/>
    <property type="match status" value="1"/>
</dbReference>
<protein>
    <submittedName>
        <fullName evidence="2">Helix-turn-helix transcriptional regulator</fullName>
    </submittedName>
</protein>
<dbReference type="AlphaFoldDB" id="A0AAT9P9M7"/>
<dbReference type="CDD" id="cd00093">
    <property type="entry name" value="HTH_XRE"/>
    <property type="match status" value="1"/>
</dbReference>
<sequence length="283" mass="33950">MLYEVIEAKRKEQNITRSKLCKNVCSPSTLYRFEKGELNVSLDIFTKWCEKLKIENINLISTKMYLNELNQFDIAKEAIYYNDFESLEYLINSSPTKKNSYFFTTKLHPWMCAVYYFNIGEIDKSKTILKNICPHTKINSFFDFNVLNSLALVYILNKEWYKAKEILNKCINNSYFKEISDINIEMKVKYNLAYCHFYLDNIYDCIDILENLVYLNKKNTHIFMMGKIYYFLYLCYKKLNNDKIFREYLKLAYFAFYIEDPQSIYISKNIIPTLKEEGITIHI</sequence>
<proteinExistence type="predicted"/>
<dbReference type="InterPro" id="IPR001387">
    <property type="entry name" value="Cro/C1-type_HTH"/>
</dbReference>
<accession>A0AAT9P9M7</accession>
<keyword evidence="2" id="KW-0614">Plasmid</keyword>